<accession>A0ACB9BXV8</accession>
<comment type="caution">
    <text evidence="1">The sequence shown here is derived from an EMBL/GenBank/DDBJ whole genome shotgun (WGS) entry which is preliminary data.</text>
</comment>
<keyword evidence="2" id="KW-1185">Reference proteome</keyword>
<protein>
    <submittedName>
        <fullName evidence="1">Uncharacterized protein</fullName>
    </submittedName>
</protein>
<reference evidence="2" key="1">
    <citation type="journal article" date="2022" name="Mol. Ecol. Resour.">
        <title>The genomes of chicory, endive, great burdock and yacon provide insights into Asteraceae palaeo-polyploidization history and plant inulin production.</title>
        <authorList>
            <person name="Fan W."/>
            <person name="Wang S."/>
            <person name="Wang H."/>
            <person name="Wang A."/>
            <person name="Jiang F."/>
            <person name="Liu H."/>
            <person name="Zhao H."/>
            <person name="Xu D."/>
            <person name="Zhang Y."/>
        </authorList>
    </citation>
    <scope>NUCLEOTIDE SEQUENCE [LARGE SCALE GENOMIC DNA]</scope>
    <source>
        <strain evidence="2">cv. Yunnan</strain>
    </source>
</reference>
<sequence length="333" mass="35931">MATLQMLITSSLLSVFVAFLYTLVVSGQFAKFSKLELPQGVTGPESAAFRGLLFLTEGPFTTVTDGRILKWQGPNAGFVDFAYTSPSRSKQLCDRTTDPNLGPICGRPMALSFQPTTGLLYIVDVYFGLLVVGPNGGLATQLAGGFKFLTGVDVDLLRGDVYFSDATLTFDIRNTTQPGFKPDSTGRFLRYNPRTRQVSVLLSGLSGGGGPAVSHDGTFVLVPELTGNRISKYWLVGRRANTAELLLNNVGNPNKIKQAGRPGEFWVADSPGFMPPTPLITPQGVRFNSNGVVLQTVSFATQFFNKTISLVQEQNGNLYVGSRGTNFIGVYSN</sequence>
<name>A0ACB9BXV8_9ASTR</name>
<gene>
    <name evidence="1" type="ORF">L1987_66626</name>
</gene>
<evidence type="ECO:0000313" key="2">
    <source>
        <dbReference type="Proteomes" id="UP001056120"/>
    </source>
</evidence>
<dbReference type="Proteomes" id="UP001056120">
    <property type="component" value="Linkage Group LG22"/>
</dbReference>
<reference evidence="1 2" key="2">
    <citation type="journal article" date="2022" name="Mol. Ecol. Resour.">
        <title>The genomes of chicory, endive, great burdock and yacon provide insights into Asteraceae paleo-polyploidization history and plant inulin production.</title>
        <authorList>
            <person name="Fan W."/>
            <person name="Wang S."/>
            <person name="Wang H."/>
            <person name="Wang A."/>
            <person name="Jiang F."/>
            <person name="Liu H."/>
            <person name="Zhao H."/>
            <person name="Xu D."/>
            <person name="Zhang Y."/>
        </authorList>
    </citation>
    <scope>NUCLEOTIDE SEQUENCE [LARGE SCALE GENOMIC DNA]</scope>
    <source>
        <strain evidence="2">cv. Yunnan</strain>
        <tissue evidence="1">Leaves</tissue>
    </source>
</reference>
<evidence type="ECO:0000313" key="1">
    <source>
        <dbReference type="EMBL" id="KAI3726820.1"/>
    </source>
</evidence>
<dbReference type="EMBL" id="CM042039">
    <property type="protein sequence ID" value="KAI3726820.1"/>
    <property type="molecule type" value="Genomic_DNA"/>
</dbReference>
<organism evidence="1 2">
    <name type="scientific">Smallanthus sonchifolius</name>
    <dbReference type="NCBI Taxonomy" id="185202"/>
    <lineage>
        <taxon>Eukaryota</taxon>
        <taxon>Viridiplantae</taxon>
        <taxon>Streptophyta</taxon>
        <taxon>Embryophyta</taxon>
        <taxon>Tracheophyta</taxon>
        <taxon>Spermatophyta</taxon>
        <taxon>Magnoliopsida</taxon>
        <taxon>eudicotyledons</taxon>
        <taxon>Gunneridae</taxon>
        <taxon>Pentapetalae</taxon>
        <taxon>asterids</taxon>
        <taxon>campanulids</taxon>
        <taxon>Asterales</taxon>
        <taxon>Asteraceae</taxon>
        <taxon>Asteroideae</taxon>
        <taxon>Heliantheae alliance</taxon>
        <taxon>Millerieae</taxon>
        <taxon>Smallanthus</taxon>
    </lineage>
</organism>
<proteinExistence type="predicted"/>